<dbReference type="RefSeq" id="WP_091843574.1">
    <property type="nucleotide sequence ID" value="NZ_FOAN01000019.1"/>
</dbReference>
<gene>
    <name evidence="1" type="ORF">SAMN04515666_11956</name>
</gene>
<keyword evidence="2" id="KW-1185">Reference proteome</keyword>
<evidence type="ECO:0000313" key="2">
    <source>
        <dbReference type="Proteomes" id="UP000199664"/>
    </source>
</evidence>
<dbReference type="STRING" id="1036779.SAMN04515666_11956"/>
<dbReference type="EMBL" id="FOAN01000019">
    <property type="protein sequence ID" value="SEM69968.1"/>
    <property type="molecule type" value="Genomic_DNA"/>
</dbReference>
<sequence length="131" mass="15056">MADVRIPLPSWPSLTNWLRAIRIRRENRQRHALQLRAIATLKRSIEGKQISLRETYTAIDNLLLHFRTARCSDECLVGQRALALDRNAMHEALARARRGEIEDCIIHLSRGLPPEFAGIADALERQLERGR</sequence>
<proteinExistence type="predicted"/>
<name>A0A1H8AJF6_9HYPH</name>
<dbReference type="AlphaFoldDB" id="A0A1H8AJF6"/>
<dbReference type="OrthoDB" id="9960746at2"/>
<evidence type="ECO:0000313" key="1">
    <source>
        <dbReference type="EMBL" id="SEM69968.1"/>
    </source>
</evidence>
<organism evidence="1 2">
    <name type="scientific">Bosea lupini</name>
    <dbReference type="NCBI Taxonomy" id="1036779"/>
    <lineage>
        <taxon>Bacteria</taxon>
        <taxon>Pseudomonadati</taxon>
        <taxon>Pseudomonadota</taxon>
        <taxon>Alphaproteobacteria</taxon>
        <taxon>Hyphomicrobiales</taxon>
        <taxon>Boseaceae</taxon>
        <taxon>Bosea</taxon>
    </lineage>
</organism>
<accession>A0A1H8AJF6</accession>
<reference evidence="2" key="1">
    <citation type="submission" date="2016-10" db="EMBL/GenBank/DDBJ databases">
        <authorList>
            <person name="Varghese N."/>
            <person name="Submissions S."/>
        </authorList>
    </citation>
    <scope>NUCLEOTIDE SEQUENCE [LARGE SCALE GENOMIC DNA]</scope>
    <source>
        <strain evidence="2">LMG 26383,CCUG 61248,R- 45681</strain>
    </source>
</reference>
<dbReference type="Proteomes" id="UP000199664">
    <property type="component" value="Unassembled WGS sequence"/>
</dbReference>
<protein>
    <submittedName>
        <fullName evidence="1">Uncharacterized protein</fullName>
    </submittedName>
</protein>